<comment type="similarity">
    <text evidence="2">Belongs to the multi antimicrobial extrusion (MATE) (TC 2.A.66.1) family.</text>
</comment>
<keyword evidence="3" id="KW-0812">Transmembrane</keyword>
<dbReference type="AlphaFoldDB" id="A0AAD5CWS9"/>
<dbReference type="GO" id="GO:0016020">
    <property type="term" value="C:membrane"/>
    <property type="evidence" value="ECO:0007669"/>
    <property type="project" value="UniProtKB-SubCell"/>
</dbReference>
<dbReference type="GO" id="GO:0042910">
    <property type="term" value="F:xenobiotic transmembrane transporter activity"/>
    <property type="evidence" value="ECO:0007669"/>
    <property type="project" value="InterPro"/>
</dbReference>
<comment type="subcellular location">
    <subcellularLocation>
        <location evidence="1">Membrane</location>
        <topology evidence="1">Multi-pass membrane protein</topology>
    </subcellularLocation>
</comment>
<evidence type="ECO:0000256" key="5">
    <source>
        <dbReference type="ARBA" id="ARBA00023136"/>
    </source>
</evidence>
<organism evidence="6 7">
    <name type="scientific">Ambrosia artemisiifolia</name>
    <name type="common">Common ragweed</name>
    <dbReference type="NCBI Taxonomy" id="4212"/>
    <lineage>
        <taxon>Eukaryota</taxon>
        <taxon>Viridiplantae</taxon>
        <taxon>Streptophyta</taxon>
        <taxon>Embryophyta</taxon>
        <taxon>Tracheophyta</taxon>
        <taxon>Spermatophyta</taxon>
        <taxon>Magnoliopsida</taxon>
        <taxon>eudicotyledons</taxon>
        <taxon>Gunneridae</taxon>
        <taxon>Pentapetalae</taxon>
        <taxon>asterids</taxon>
        <taxon>campanulids</taxon>
        <taxon>Asterales</taxon>
        <taxon>Asteraceae</taxon>
        <taxon>Asteroideae</taxon>
        <taxon>Heliantheae alliance</taxon>
        <taxon>Heliantheae</taxon>
        <taxon>Ambrosia</taxon>
    </lineage>
</organism>
<dbReference type="EMBL" id="JAMZMK010006630">
    <property type="protein sequence ID" value="KAI7747951.1"/>
    <property type="molecule type" value="Genomic_DNA"/>
</dbReference>
<gene>
    <name evidence="6" type="ORF">M8C21_028496</name>
</gene>
<name>A0AAD5CWS9_AMBAR</name>
<dbReference type="InterPro" id="IPR044644">
    <property type="entry name" value="DinF-like"/>
</dbReference>
<dbReference type="NCBIfam" id="TIGR00797">
    <property type="entry name" value="matE"/>
    <property type="match status" value="1"/>
</dbReference>
<dbReference type="Pfam" id="PF01554">
    <property type="entry name" value="MatE"/>
    <property type="match status" value="1"/>
</dbReference>
<evidence type="ECO:0000256" key="4">
    <source>
        <dbReference type="ARBA" id="ARBA00022989"/>
    </source>
</evidence>
<comment type="caution">
    <text evidence="6">The sequence shown here is derived from an EMBL/GenBank/DDBJ whole genome shotgun (WGS) entry which is preliminary data.</text>
</comment>
<dbReference type="GO" id="GO:0015137">
    <property type="term" value="F:citrate transmembrane transporter activity"/>
    <property type="evidence" value="ECO:0007669"/>
    <property type="project" value="TreeGrafter"/>
</dbReference>
<keyword evidence="7" id="KW-1185">Reference proteome</keyword>
<dbReference type="InterPro" id="IPR002528">
    <property type="entry name" value="MATE_fam"/>
</dbReference>
<evidence type="ECO:0000256" key="2">
    <source>
        <dbReference type="ARBA" id="ARBA00010199"/>
    </source>
</evidence>
<protein>
    <submittedName>
        <fullName evidence="6">Uncharacterized protein</fullName>
    </submittedName>
</protein>
<dbReference type="PANTHER" id="PTHR42893">
    <property type="entry name" value="PROTEIN DETOXIFICATION 44, CHLOROPLASTIC-RELATED"/>
    <property type="match status" value="1"/>
</dbReference>
<feature type="non-terminal residue" evidence="6">
    <location>
        <position position="1"/>
    </location>
</feature>
<dbReference type="GO" id="GO:0015297">
    <property type="term" value="F:antiporter activity"/>
    <property type="evidence" value="ECO:0007669"/>
    <property type="project" value="InterPro"/>
</dbReference>
<reference evidence="6" key="1">
    <citation type="submission" date="2022-06" db="EMBL/GenBank/DDBJ databases">
        <title>Uncovering the hologenomic basis of an extraordinary plant invasion.</title>
        <authorList>
            <person name="Bieker V.C."/>
            <person name="Martin M.D."/>
            <person name="Gilbert T."/>
            <person name="Hodgins K."/>
            <person name="Battlay P."/>
            <person name="Petersen B."/>
            <person name="Wilson J."/>
        </authorList>
    </citation>
    <scope>NUCLEOTIDE SEQUENCE</scope>
    <source>
        <strain evidence="6">AA19_3_7</strain>
        <tissue evidence="6">Leaf</tissue>
    </source>
</reference>
<accession>A0AAD5CWS9</accession>
<proteinExistence type="inferred from homology"/>
<evidence type="ECO:0000256" key="3">
    <source>
        <dbReference type="ARBA" id="ARBA00022692"/>
    </source>
</evidence>
<evidence type="ECO:0000256" key="1">
    <source>
        <dbReference type="ARBA" id="ARBA00004141"/>
    </source>
</evidence>
<evidence type="ECO:0000313" key="7">
    <source>
        <dbReference type="Proteomes" id="UP001206925"/>
    </source>
</evidence>
<evidence type="ECO:0000313" key="6">
    <source>
        <dbReference type="EMBL" id="KAI7747951.1"/>
    </source>
</evidence>
<keyword evidence="5" id="KW-0472">Membrane</keyword>
<sequence>MILPAHRYLTLRALGAPAVLLSLSMQGVFRGLKDTKTPLYATLIGDVANIILDPILIFACKLGVSDAAIAHVLSQYLISIILLVKLMQQVELLPSNLKALQFSRFLRNGSMLVFKVLATTGCVTLATRLGATPMAAFQICLQVWLTSSLLADGLAVAGQAIITTSFAEKNYEKATSTASH</sequence>
<dbReference type="PANTHER" id="PTHR42893:SF11">
    <property type="entry name" value="PROTEIN DETOXIFICATION 43"/>
    <property type="match status" value="1"/>
</dbReference>
<keyword evidence="4" id="KW-1133">Transmembrane helix</keyword>
<dbReference type="Proteomes" id="UP001206925">
    <property type="component" value="Unassembled WGS sequence"/>
</dbReference>